<dbReference type="EMBL" id="JAWHQM010000027">
    <property type="protein sequence ID" value="KAK5632879.1"/>
    <property type="molecule type" value="Genomic_DNA"/>
</dbReference>
<reference evidence="1 2" key="1">
    <citation type="submission" date="2023-10" db="EMBL/GenBank/DDBJ databases">
        <title>Draft genome sequence of Xylaria bambusicola isolate GMP-LS, the root and basal stem rot pathogen of sugarcane in Indonesia.</title>
        <authorList>
            <person name="Selvaraj P."/>
            <person name="Muralishankar V."/>
            <person name="Muruganantham S."/>
            <person name="Sp S."/>
            <person name="Haryani S."/>
            <person name="Lau K.J.X."/>
            <person name="Naqvi N.I."/>
        </authorList>
    </citation>
    <scope>NUCLEOTIDE SEQUENCE [LARGE SCALE GENOMIC DNA]</scope>
    <source>
        <strain evidence="1">GMP-LS</strain>
    </source>
</reference>
<proteinExistence type="predicted"/>
<gene>
    <name evidence="1" type="ORF">RRF57_008593</name>
</gene>
<keyword evidence="2" id="KW-1185">Reference proteome</keyword>
<dbReference type="Proteomes" id="UP001305414">
    <property type="component" value="Unassembled WGS sequence"/>
</dbReference>
<organism evidence="1 2">
    <name type="scientific">Xylaria bambusicola</name>
    <dbReference type="NCBI Taxonomy" id="326684"/>
    <lineage>
        <taxon>Eukaryota</taxon>
        <taxon>Fungi</taxon>
        <taxon>Dikarya</taxon>
        <taxon>Ascomycota</taxon>
        <taxon>Pezizomycotina</taxon>
        <taxon>Sordariomycetes</taxon>
        <taxon>Xylariomycetidae</taxon>
        <taxon>Xylariales</taxon>
        <taxon>Xylariaceae</taxon>
        <taxon>Xylaria</taxon>
    </lineage>
</organism>
<accession>A0AAN7UY95</accession>
<sequence length="82" mass="8973">MTAKNDALILVVPDRVHDDVLSNVGIDAHIVPGVVVFCASHRISQQTSLCKSEDHANVNLFFDQAVSKLVWGSRTSSRDHFG</sequence>
<dbReference type="AlphaFoldDB" id="A0AAN7UY95"/>
<name>A0AAN7UY95_9PEZI</name>
<protein>
    <submittedName>
        <fullName evidence="1">Uncharacterized protein</fullName>
    </submittedName>
</protein>
<evidence type="ECO:0000313" key="2">
    <source>
        <dbReference type="Proteomes" id="UP001305414"/>
    </source>
</evidence>
<evidence type="ECO:0000313" key="1">
    <source>
        <dbReference type="EMBL" id="KAK5632879.1"/>
    </source>
</evidence>
<comment type="caution">
    <text evidence="1">The sequence shown here is derived from an EMBL/GenBank/DDBJ whole genome shotgun (WGS) entry which is preliminary data.</text>
</comment>